<name>A0A061J9X9_TRYRA</name>
<evidence type="ECO:0000313" key="1">
    <source>
        <dbReference type="EMBL" id="ESL10057.1"/>
    </source>
</evidence>
<gene>
    <name evidence="1" type="ORF">TRSC58_02215</name>
</gene>
<organism evidence="1 2">
    <name type="scientific">Trypanosoma rangeli SC58</name>
    <dbReference type="NCBI Taxonomy" id="429131"/>
    <lineage>
        <taxon>Eukaryota</taxon>
        <taxon>Discoba</taxon>
        <taxon>Euglenozoa</taxon>
        <taxon>Kinetoplastea</taxon>
        <taxon>Metakinetoplastina</taxon>
        <taxon>Trypanosomatida</taxon>
        <taxon>Trypanosomatidae</taxon>
        <taxon>Trypanosoma</taxon>
        <taxon>Herpetosoma</taxon>
    </lineage>
</organism>
<dbReference type="VEuPathDB" id="TriTrypDB:TRSC58_02215"/>
<dbReference type="Proteomes" id="UP000031737">
    <property type="component" value="Unassembled WGS sequence"/>
</dbReference>
<dbReference type="EMBL" id="AUPL01002215">
    <property type="protein sequence ID" value="ESL10057.1"/>
    <property type="molecule type" value="Genomic_DNA"/>
</dbReference>
<dbReference type="AlphaFoldDB" id="A0A061J9X9"/>
<sequence length="676" mass="74110">MLTWTNMAFAGYDMETAEILLKDSLGVSYRLQPTWKTCERSNEIMQSGNDDDVEEEFTESECSASYVSSASTYVCSEEGDGVPIEDGVPKEIVKVEGTECDRNASCVHDLGGAVAPVHGTLLTLREGSTGDKENLPIVSPCTEITLGDLESLHTVIVLGYSENGDVLLLPMPRVVSERGVCVYRCLPALQLSVMKLCEYYDCIRKTDGDANRDIPSFKLPLREDAMTCPHLEQTPLRQVYNVSTDRVYYLSAWTAYVQFVGVAWGVPWLRVFSLEVSTGNTRPACGEEANAFSCIKPLCSCHGERQLCELYGLCEWAQTTQTLDAVTAPALPIADAVGEDENWKSCWEHIRRVSEASPRFTSGGDSLASPPLPFTPRKWQRASELNSTDGGAVLREPSLLPHVSEQNCTAASGVATNYDVTASALEPFGVLHGDHLVGMSGTFFEGQAATVLGVHMGRLLLRLEGDQEETVPRGVEGKDELMSLFAKISAPKLDDQVKRASHSPDAEKSTSLLPLQCDGELEDISNFDRSFAGADAGDGDRQPFVLLEEAAQTASEGRWEGNESATSDGEIAPQSLLLTSFLKAVAYWKMQLFSEEDQRQHPLAFVEYYGTDSQRRMLEAVDLLQRHKSFFVGSAADCSDDAHVCLSASQHAREGRPVRVHRIVQLLAENETGECR</sequence>
<evidence type="ECO:0000313" key="2">
    <source>
        <dbReference type="Proteomes" id="UP000031737"/>
    </source>
</evidence>
<keyword evidence="2" id="KW-1185">Reference proteome</keyword>
<comment type="caution">
    <text evidence="1">The sequence shown here is derived from an EMBL/GenBank/DDBJ whole genome shotgun (WGS) entry which is preliminary data.</text>
</comment>
<dbReference type="OrthoDB" id="243129at2759"/>
<protein>
    <submittedName>
        <fullName evidence="1">Uncharacterized protein</fullName>
    </submittedName>
</protein>
<proteinExistence type="predicted"/>
<reference evidence="1 2" key="1">
    <citation type="submission" date="2013-07" db="EMBL/GenBank/DDBJ databases">
        <authorList>
            <person name="Stoco P.H."/>
            <person name="Wagner G."/>
            <person name="Gerber A."/>
            <person name="Zaha A."/>
            <person name="Thompson C."/>
            <person name="Bartholomeu D.C."/>
            <person name="Luckemeyer D.D."/>
            <person name="Bahia D."/>
            <person name="Loreto E."/>
            <person name="Prestes E.B."/>
            <person name="Lima F.M."/>
            <person name="Rodrigues-Luiz G."/>
            <person name="Vallejo G.A."/>
            <person name="Filho J.F."/>
            <person name="Monteiro K.M."/>
            <person name="Tyler K.M."/>
            <person name="de Almeida L.G."/>
            <person name="Ortiz M.F."/>
            <person name="Siervo M.A."/>
            <person name="de Moraes M.H."/>
            <person name="Cunha O.L."/>
            <person name="Mendonca-Neto R."/>
            <person name="Silva R."/>
            <person name="Teixeira S.M."/>
            <person name="Murta S.M."/>
            <person name="Sincero T.C."/>
            <person name="Mendes T.A."/>
            <person name="Urmenyi T.P."/>
            <person name="Silva V.G."/>
            <person name="da Rocha W.D."/>
            <person name="Andersson B."/>
            <person name="Romanha A.J."/>
            <person name="Steindel M."/>
            <person name="de Vasconcelos A.T."/>
            <person name="Grisard E.C."/>
        </authorList>
    </citation>
    <scope>NUCLEOTIDE SEQUENCE [LARGE SCALE GENOMIC DNA]</scope>
    <source>
        <strain evidence="1 2">SC58</strain>
    </source>
</reference>
<accession>A0A061J9X9</accession>